<reference evidence="2 4" key="1">
    <citation type="journal article" date="2009" name="PLoS Biol.">
        <title>Lineage-specific biology revealed by a finished genome assembly of the mouse.</title>
        <authorList>
            <consortium name="Mouse Genome Sequencing Consortium"/>
            <person name="Church D.M."/>
            <person name="Goodstadt L."/>
            <person name="Hillier L.W."/>
            <person name="Zody M.C."/>
            <person name="Goldstein S."/>
            <person name="She X."/>
            <person name="Bult C.J."/>
            <person name="Agarwala R."/>
            <person name="Cherry J.L."/>
            <person name="DiCuccio M."/>
            <person name="Hlavina W."/>
            <person name="Kapustin Y."/>
            <person name="Meric P."/>
            <person name="Maglott D."/>
            <person name="Birtle Z."/>
            <person name="Marques A.C."/>
            <person name="Graves T."/>
            <person name="Zhou S."/>
            <person name="Teague B."/>
            <person name="Potamousis K."/>
            <person name="Churas C."/>
            <person name="Place M."/>
            <person name="Herschleb J."/>
            <person name="Runnheim R."/>
            <person name="Forrest D."/>
            <person name="Amos-Landgraf J."/>
            <person name="Schwartz D.C."/>
            <person name="Cheng Z."/>
            <person name="Lindblad-Toh K."/>
            <person name="Eichler E.E."/>
            <person name="Ponting C.P."/>
        </authorList>
    </citation>
    <scope>NUCLEOTIDE SEQUENCE [LARGE SCALE GENOMIC DNA]</scope>
    <source>
        <strain evidence="2 4">C57BL/6J</strain>
    </source>
</reference>
<dbReference type="PANTHER" id="PTHR35072">
    <property type="entry name" value="COILED-COIL DOMAIN-CONTAINING PROTEIN 91"/>
    <property type="match status" value="1"/>
</dbReference>
<reference evidence="2" key="3">
    <citation type="submission" date="2025-08" db="UniProtKB">
        <authorList>
            <consortium name="Ensembl"/>
        </authorList>
    </citation>
    <scope>IDENTIFICATION</scope>
    <source>
        <strain evidence="2">C57BL/6J</strain>
    </source>
</reference>
<proteinExistence type="predicted"/>
<gene>
    <name evidence="2 3" type="primary">Ccdc91</name>
</gene>
<organism evidence="2 4">
    <name type="scientific">Mus musculus</name>
    <name type="common">Mouse</name>
    <dbReference type="NCBI Taxonomy" id="10090"/>
    <lineage>
        <taxon>Eukaryota</taxon>
        <taxon>Metazoa</taxon>
        <taxon>Chordata</taxon>
        <taxon>Craniata</taxon>
        <taxon>Vertebrata</taxon>
        <taxon>Euteleostomi</taxon>
        <taxon>Mammalia</taxon>
        <taxon>Eutheria</taxon>
        <taxon>Euarchontoglires</taxon>
        <taxon>Glires</taxon>
        <taxon>Rodentia</taxon>
        <taxon>Myomorpha</taxon>
        <taxon>Muroidea</taxon>
        <taxon>Muridae</taxon>
        <taxon>Murinae</taxon>
        <taxon>Mus</taxon>
        <taxon>Mus</taxon>
    </lineage>
</organism>
<evidence type="ECO:0000313" key="3">
    <source>
        <dbReference type="MGI" id="MGI:1914265"/>
    </source>
</evidence>
<dbReference type="InterPro" id="IPR034592">
    <property type="entry name" value="CCDC91"/>
</dbReference>
<dbReference type="Proteomes" id="UP000000589">
    <property type="component" value="Chromosome 6"/>
</dbReference>
<name>D6RFV3_MOUSE</name>
<evidence type="ECO:0000313" key="4">
    <source>
        <dbReference type="Proteomes" id="UP000000589"/>
    </source>
</evidence>
<reference evidence="2 4" key="2">
    <citation type="journal article" date="2011" name="PLoS Biol.">
        <title>Modernizing reference genome assemblies.</title>
        <authorList>
            <person name="Church D.M."/>
            <person name="Schneider V.A."/>
            <person name="Graves T."/>
            <person name="Auger K."/>
            <person name="Cunningham F."/>
            <person name="Bouk N."/>
            <person name="Chen H.C."/>
            <person name="Agarwala R."/>
            <person name="McLaren W.M."/>
            <person name="Ritchie G.R."/>
            <person name="Albracht D."/>
            <person name="Kremitzki M."/>
            <person name="Rock S."/>
            <person name="Kotkiewicz H."/>
            <person name="Kremitzki C."/>
            <person name="Wollam A."/>
            <person name="Trani L."/>
            <person name="Fulton L."/>
            <person name="Fulton R."/>
            <person name="Matthews L."/>
            <person name="Whitehead S."/>
            <person name="Chow W."/>
            <person name="Torrance J."/>
            <person name="Dunn M."/>
            <person name="Harden G."/>
            <person name="Threadgold G."/>
            <person name="Wood J."/>
            <person name="Collins J."/>
            <person name="Heath P."/>
            <person name="Griffiths G."/>
            <person name="Pelan S."/>
            <person name="Grafham D."/>
            <person name="Eichler E.E."/>
            <person name="Weinstock G."/>
            <person name="Mardis E.R."/>
            <person name="Wilson R.K."/>
            <person name="Howe K."/>
            <person name="Flicek P."/>
            <person name="Hubbard T."/>
        </authorList>
    </citation>
    <scope>NUCLEOTIDE SEQUENCE [LARGE SCALE GENOMIC DNA]</scope>
    <source>
        <strain evidence="2 4">C57BL/6J</strain>
    </source>
</reference>
<reference evidence="2" key="4">
    <citation type="submission" date="2025-09" db="UniProtKB">
        <authorList>
            <consortium name="Ensembl"/>
        </authorList>
    </citation>
    <scope>IDENTIFICATION</scope>
    <source>
        <strain evidence="2">C57BL/6J</strain>
    </source>
</reference>
<dbReference type="AlphaFoldDB" id="D6RFV3"/>
<dbReference type="Bgee" id="ENSMUSG00000030301">
    <property type="expression patterns" value="Expressed in seminiferous tubule of testis and 254 other cell types or tissues"/>
</dbReference>
<dbReference type="GO" id="GO:0048193">
    <property type="term" value="P:Golgi vesicle transport"/>
    <property type="evidence" value="ECO:0007669"/>
    <property type="project" value="InterPro"/>
</dbReference>
<dbReference type="GeneTree" id="ENSGT00390000015899"/>
<dbReference type="MGI" id="MGI:1914265">
    <property type="gene designation" value="Ccdc91"/>
</dbReference>
<dbReference type="PANTHER" id="PTHR35072:SF1">
    <property type="entry name" value="COILED-COIL DOMAIN-CONTAINING PROTEIN 91"/>
    <property type="match status" value="1"/>
</dbReference>
<sequence>MDDDDFGGFEAAETFDGEQGGNQAVSPAVPWATFPAG</sequence>
<evidence type="ECO:0000313" key="2">
    <source>
        <dbReference type="Ensembl" id="ENSMUSP00000122635.2"/>
    </source>
</evidence>
<keyword evidence="4" id="KW-1185">Reference proteome</keyword>
<dbReference type="Antibodypedia" id="24462">
    <property type="antibodies" value="109 antibodies from 17 providers"/>
</dbReference>
<dbReference type="AGR" id="MGI:1914265"/>
<dbReference type="HOGENOM" id="CLU_212882_0_0_1"/>
<protein>
    <submittedName>
        <fullName evidence="2">Coiled-coil domain containing 91</fullName>
    </submittedName>
</protein>
<dbReference type="ExpressionAtlas" id="D6RFV3">
    <property type="expression patterns" value="baseline and differential"/>
</dbReference>
<feature type="region of interest" description="Disordered" evidence="1">
    <location>
        <begin position="1"/>
        <end position="37"/>
    </location>
</feature>
<dbReference type="Ensembl" id="ENSMUST00000156106.2">
    <property type="protein sequence ID" value="ENSMUSP00000122635.2"/>
    <property type="gene ID" value="ENSMUSG00000030301.18"/>
</dbReference>
<evidence type="ECO:0000256" key="1">
    <source>
        <dbReference type="SAM" id="MobiDB-lite"/>
    </source>
</evidence>
<accession>D6RFV3</accession>
<dbReference type="VEuPathDB" id="HostDB:ENSMUSG00000030301"/>